<feature type="non-terminal residue" evidence="1">
    <location>
        <position position="1"/>
    </location>
</feature>
<proteinExistence type="predicted"/>
<dbReference type="AlphaFoldDB" id="A0A6J4NW47"/>
<feature type="non-terminal residue" evidence="1">
    <location>
        <position position="90"/>
    </location>
</feature>
<sequence length="90" mass="9290">AATAAHQPDPAGGVHPVFRHADDLQVRVGTAGAGALLELPAGGGAGRDELPRLVHAVLHPGVPDLRADAVLPVPELRRAVPRRGRRLVAL</sequence>
<name>A0A6J4NW47_9BACT</name>
<gene>
    <name evidence="1" type="ORF">AVDCRST_MAG64-1608</name>
</gene>
<evidence type="ECO:0000313" key="1">
    <source>
        <dbReference type="EMBL" id="CAA9399124.1"/>
    </source>
</evidence>
<reference evidence="1" key="1">
    <citation type="submission" date="2020-02" db="EMBL/GenBank/DDBJ databases">
        <authorList>
            <person name="Meier V. D."/>
        </authorList>
    </citation>
    <scope>NUCLEOTIDE SEQUENCE</scope>
    <source>
        <strain evidence="1">AVDCRST_MAG64</strain>
    </source>
</reference>
<dbReference type="EMBL" id="CADCUQ010000366">
    <property type="protein sequence ID" value="CAA9399124.1"/>
    <property type="molecule type" value="Genomic_DNA"/>
</dbReference>
<accession>A0A6J4NW47</accession>
<organism evidence="1">
    <name type="scientific">uncultured Phycisphaerae bacterium</name>
    <dbReference type="NCBI Taxonomy" id="904963"/>
    <lineage>
        <taxon>Bacteria</taxon>
        <taxon>Pseudomonadati</taxon>
        <taxon>Planctomycetota</taxon>
        <taxon>Phycisphaerae</taxon>
        <taxon>environmental samples</taxon>
    </lineage>
</organism>
<protein>
    <submittedName>
        <fullName evidence="1">Uncharacterized protein</fullName>
    </submittedName>
</protein>